<dbReference type="PANTHER" id="PTHR30055">
    <property type="entry name" value="HTH-TYPE TRANSCRIPTIONAL REGULATOR RUTR"/>
    <property type="match status" value="1"/>
</dbReference>
<evidence type="ECO:0000259" key="5">
    <source>
        <dbReference type="PROSITE" id="PS50977"/>
    </source>
</evidence>
<dbReference type="SUPFAM" id="SSF46689">
    <property type="entry name" value="Homeodomain-like"/>
    <property type="match status" value="1"/>
</dbReference>
<dbReference type="PANTHER" id="PTHR30055:SF234">
    <property type="entry name" value="HTH-TYPE TRANSCRIPTIONAL REGULATOR BETI"/>
    <property type="match status" value="1"/>
</dbReference>
<keyword evidence="3" id="KW-0804">Transcription</keyword>
<dbReference type="GO" id="GO:0003700">
    <property type="term" value="F:DNA-binding transcription factor activity"/>
    <property type="evidence" value="ECO:0007669"/>
    <property type="project" value="TreeGrafter"/>
</dbReference>
<keyword evidence="1" id="KW-0805">Transcription regulation</keyword>
<organism evidence="6 7">
    <name type="scientific">Gordonia westfalica</name>
    <dbReference type="NCBI Taxonomy" id="158898"/>
    <lineage>
        <taxon>Bacteria</taxon>
        <taxon>Bacillati</taxon>
        <taxon>Actinomycetota</taxon>
        <taxon>Actinomycetes</taxon>
        <taxon>Mycobacteriales</taxon>
        <taxon>Gordoniaceae</taxon>
        <taxon>Gordonia</taxon>
    </lineage>
</organism>
<dbReference type="GO" id="GO:0000976">
    <property type="term" value="F:transcription cis-regulatory region binding"/>
    <property type="evidence" value="ECO:0007669"/>
    <property type="project" value="TreeGrafter"/>
</dbReference>
<dbReference type="EMBL" id="FNLM01000034">
    <property type="protein sequence ID" value="SDU25031.1"/>
    <property type="molecule type" value="Genomic_DNA"/>
</dbReference>
<protein>
    <submittedName>
        <fullName evidence="6">DNA-binding transcriptional regulator, AcrR family</fullName>
    </submittedName>
</protein>
<feature type="domain" description="HTH tetR-type" evidence="5">
    <location>
        <begin position="31"/>
        <end position="91"/>
    </location>
</feature>
<dbReference type="Gene3D" id="1.10.357.10">
    <property type="entry name" value="Tetracycline Repressor, domain 2"/>
    <property type="match status" value="1"/>
</dbReference>
<evidence type="ECO:0000313" key="6">
    <source>
        <dbReference type="EMBL" id="SDU25031.1"/>
    </source>
</evidence>
<evidence type="ECO:0000256" key="3">
    <source>
        <dbReference type="ARBA" id="ARBA00023163"/>
    </source>
</evidence>
<keyword evidence="2 4" id="KW-0238">DNA-binding</keyword>
<dbReference type="STRING" id="158898.SAMN04488548_134194"/>
<evidence type="ECO:0000256" key="4">
    <source>
        <dbReference type="PROSITE-ProRule" id="PRU00335"/>
    </source>
</evidence>
<evidence type="ECO:0000313" key="7">
    <source>
        <dbReference type="Proteomes" id="UP000183180"/>
    </source>
</evidence>
<dbReference type="AlphaFoldDB" id="A0A1H2GZS1"/>
<proteinExistence type="predicted"/>
<dbReference type="InterPro" id="IPR001647">
    <property type="entry name" value="HTH_TetR"/>
</dbReference>
<dbReference type="InterPro" id="IPR009057">
    <property type="entry name" value="Homeodomain-like_sf"/>
</dbReference>
<dbReference type="Proteomes" id="UP000183180">
    <property type="component" value="Unassembled WGS sequence"/>
</dbReference>
<evidence type="ECO:0000256" key="1">
    <source>
        <dbReference type="ARBA" id="ARBA00023015"/>
    </source>
</evidence>
<accession>A0A1H2GZS1</accession>
<dbReference type="InterPro" id="IPR050109">
    <property type="entry name" value="HTH-type_TetR-like_transc_reg"/>
</dbReference>
<dbReference type="Pfam" id="PF00440">
    <property type="entry name" value="TetR_N"/>
    <property type="match status" value="1"/>
</dbReference>
<reference evidence="6 7" key="1">
    <citation type="submission" date="2016-10" db="EMBL/GenBank/DDBJ databases">
        <authorList>
            <person name="de Groot N.N."/>
        </authorList>
    </citation>
    <scope>NUCLEOTIDE SEQUENCE [LARGE SCALE GENOMIC DNA]</scope>
    <source>
        <strain evidence="6 7">DSM 44215</strain>
    </source>
</reference>
<evidence type="ECO:0000256" key="2">
    <source>
        <dbReference type="ARBA" id="ARBA00023125"/>
    </source>
</evidence>
<name>A0A1H2GZS1_9ACTN</name>
<feature type="DNA-binding region" description="H-T-H motif" evidence="4">
    <location>
        <begin position="54"/>
        <end position="73"/>
    </location>
</feature>
<dbReference type="PRINTS" id="PR00455">
    <property type="entry name" value="HTHTETR"/>
</dbReference>
<sequence length="205" mass="21994">MYSWVSTVIGVTNGDELATSTKGFLGEVGGGVTSDRIVSAAVDALHESGYDRLSMREVSRRAGVTHVTTYGYFRSKHHVIAEAFTRKLDQWGAQTASGSTVGERLHSLFTTFGEVLGEDPVLSRASTSALLGEDPPVRDIRERAGAVILHRLSAALGEYDTDARRDALVIAVNGATLQCGLGYSHYDGIADRLMNAAQFVLDGME</sequence>
<gene>
    <name evidence="6" type="ORF">SAMN04488548_134194</name>
</gene>
<dbReference type="PROSITE" id="PS50977">
    <property type="entry name" value="HTH_TETR_2"/>
    <property type="match status" value="1"/>
</dbReference>